<organism evidence="2 3">
    <name type="scientific">Actinoplanes friuliensis DSM 7358</name>
    <dbReference type="NCBI Taxonomy" id="1246995"/>
    <lineage>
        <taxon>Bacteria</taxon>
        <taxon>Bacillati</taxon>
        <taxon>Actinomycetota</taxon>
        <taxon>Actinomycetes</taxon>
        <taxon>Micromonosporales</taxon>
        <taxon>Micromonosporaceae</taxon>
        <taxon>Actinoplanes</taxon>
    </lineage>
</organism>
<dbReference type="EMBL" id="CP006272">
    <property type="protein sequence ID" value="AGZ40213.1"/>
    <property type="molecule type" value="Genomic_DNA"/>
</dbReference>
<gene>
    <name evidence="2" type="ORF">AFR_09620</name>
</gene>
<dbReference type="Proteomes" id="UP000017746">
    <property type="component" value="Chromosome"/>
</dbReference>
<dbReference type="InterPro" id="IPR052917">
    <property type="entry name" value="Stress-Dev_Protein"/>
</dbReference>
<dbReference type="KEGG" id="afs:AFR_09620"/>
<evidence type="ECO:0000313" key="2">
    <source>
        <dbReference type="EMBL" id="AGZ40213.1"/>
    </source>
</evidence>
<dbReference type="eggNOG" id="COG3871">
    <property type="taxonomic scope" value="Bacteria"/>
</dbReference>
<evidence type="ECO:0000313" key="3">
    <source>
        <dbReference type="Proteomes" id="UP000017746"/>
    </source>
</evidence>
<dbReference type="PANTHER" id="PTHR34818:SF1">
    <property type="entry name" value="PROTEIN BLI-3"/>
    <property type="match status" value="1"/>
</dbReference>
<protein>
    <submittedName>
        <fullName evidence="2">Putative pyridoxamine 5'-phosphate oxidase-related protein</fullName>
    </submittedName>
</protein>
<dbReference type="AlphaFoldDB" id="U5VTA5"/>
<dbReference type="HOGENOM" id="CLU_091428_0_1_11"/>
<dbReference type="InterPro" id="IPR012349">
    <property type="entry name" value="Split_barrel_FMN-bd"/>
</dbReference>
<accession>U5VTA5</accession>
<feature type="domain" description="General stress protein FMN-binding split barrel" evidence="1">
    <location>
        <begin position="47"/>
        <end position="195"/>
    </location>
</feature>
<dbReference type="STRING" id="1246995.AFR_09620"/>
<evidence type="ECO:0000259" key="1">
    <source>
        <dbReference type="Pfam" id="PF16242"/>
    </source>
</evidence>
<dbReference type="PANTHER" id="PTHR34818">
    <property type="entry name" value="PROTEIN BLI-3"/>
    <property type="match status" value="1"/>
</dbReference>
<dbReference type="SUPFAM" id="SSF50475">
    <property type="entry name" value="FMN-binding split barrel"/>
    <property type="match status" value="1"/>
</dbReference>
<dbReference type="Pfam" id="PF16242">
    <property type="entry name" value="Pyrid_ox_like"/>
    <property type="match status" value="1"/>
</dbReference>
<dbReference type="PATRIC" id="fig|1246995.3.peg.1961"/>
<dbReference type="InterPro" id="IPR038725">
    <property type="entry name" value="YdaG_split_barrel_FMN-bd"/>
</dbReference>
<proteinExistence type="predicted"/>
<reference evidence="2 3" key="1">
    <citation type="journal article" date="2014" name="J. Biotechnol.">
        <title>Complete genome sequence of the actinobacterium Actinoplanes friuliensis HAG 010964, producer of the lipopeptide antibiotic friulimycin.</title>
        <authorList>
            <person name="Ruckert C."/>
            <person name="Szczepanowski R."/>
            <person name="Albersmeier A."/>
            <person name="Goesmann A."/>
            <person name="Fischer N."/>
            <person name="Steinkamper A."/>
            <person name="Puhler A."/>
            <person name="Biener R."/>
            <person name="Schwartz D."/>
            <person name="Kalinowski J."/>
        </authorList>
    </citation>
    <scope>NUCLEOTIDE SEQUENCE [LARGE SCALE GENOMIC DNA]</scope>
    <source>
        <strain evidence="2 3">DSM 7358</strain>
    </source>
</reference>
<name>U5VTA5_9ACTN</name>
<keyword evidence="3" id="KW-1185">Reference proteome</keyword>
<dbReference type="Gene3D" id="2.30.110.10">
    <property type="entry name" value="Electron Transport, Fmn-binding Protein, Chain A"/>
    <property type="match status" value="1"/>
</dbReference>
<sequence>MKSGLQHVGPATKPTCSLNLILIMARCLGVKGPGTSECMTEKTEQEKRETLKGLVKDARISMLTTMTAEGRHVSRPMALQDVEFDGDLWYFTYANSDLVAQITTNPQVNVSFSDGKQHAWVSIAGTAEQVNDRAKAEELWNPLLKAWFPDGLETPELTLVKVHAETAEYWESAHSSSVITLLGYAKAAVTGKTPDAGENETVRL</sequence>